<evidence type="ECO:0000256" key="1">
    <source>
        <dbReference type="SAM" id="MobiDB-lite"/>
    </source>
</evidence>
<sequence length="883" mass="101180">MVHFSVLALNKLGFEVDAYGLNIDAEKFFQFLKQNRTNQDSKIIKKQNILREISTFKNGMFEDDGVKKLREIRQRKNKTLKPTLVSIKNSLLISSSIIYYNKQIAEIHDSELEYIQLDHKGSFTHSEWNQIKLFEWNFQNYTSVRIGTRFETLLEKKYKFYELCKATLASAVALQPVCEKTIRTNLARKAVSDVTLNGILVTANSKHRPELIEIEVKHVVKTSFGIELIRNVLCIGCSKKCFHKAGIHLILELSANVDLSIIHDISTLLSNYIKRTHFEFVREMHFLKEGSIETKADGFPPRFCTRDLIQNRKINDKIVLSILSTSNENDDSLGSPESCLHGTFCTACFNEYEKHLNYPLNVYSFDITKEWTIFMPLPLRLFFENIFLKKDTTHETKVSKLSSLYCLTEALFNIKNKHYHGITQDVNTDELLIHYHNVSSVFEVTSHVGLTQSQRTGDRRLKYNADPEICYYQTYLRPYSLYYKAVHDSVECKHDVSLQQCHLALLMDNLVHLTIKTDPLPGESRTNQILESWHGEDCDGTEHCICKNQDKLSKTDINNVCLDLNDDEKKIYKTFKRESLWTIGHIWNKMEIINLIDKDPTKPGNITSANAAEEELNKTFESLTLETSIDMAAPEADPLTVVDKSMESLSLNEDEEELVDKSMESLSLNEDEEELADKSMESLSLNEDEEELVDKSMESLSLNEDEEELVNIIHETEESDSDGELSLPEMPSPNLSMIESDSDTISLEDYELQLEDDTENILEIEMLLRAVNNTDGQRGTKSDDIQRPEKESSGENNQLEESENNHESVETTSVGDGDGNSSFRVFLPRPILTRHPPPASGRDDDINVLRSVLDDILLKLEFSKTNERILFAPDFKIANNLLN</sequence>
<proteinExistence type="predicted"/>
<feature type="region of interest" description="Disordered" evidence="1">
    <location>
        <begin position="716"/>
        <end position="739"/>
    </location>
</feature>
<evidence type="ECO:0000313" key="2">
    <source>
        <dbReference type="EMBL" id="CAC5410198.1"/>
    </source>
</evidence>
<dbReference type="Proteomes" id="UP000507470">
    <property type="component" value="Unassembled WGS sequence"/>
</dbReference>
<feature type="compositionally biased region" description="Basic and acidic residues" evidence="1">
    <location>
        <begin position="778"/>
        <end position="793"/>
    </location>
</feature>
<evidence type="ECO:0000313" key="3">
    <source>
        <dbReference type="Proteomes" id="UP000507470"/>
    </source>
</evidence>
<organism evidence="2 3">
    <name type="scientific">Mytilus coruscus</name>
    <name type="common">Sea mussel</name>
    <dbReference type="NCBI Taxonomy" id="42192"/>
    <lineage>
        <taxon>Eukaryota</taxon>
        <taxon>Metazoa</taxon>
        <taxon>Spiralia</taxon>
        <taxon>Lophotrochozoa</taxon>
        <taxon>Mollusca</taxon>
        <taxon>Bivalvia</taxon>
        <taxon>Autobranchia</taxon>
        <taxon>Pteriomorphia</taxon>
        <taxon>Mytilida</taxon>
        <taxon>Mytiloidea</taxon>
        <taxon>Mytilidae</taxon>
        <taxon>Mytilinae</taxon>
        <taxon>Mytilus</taxon>
    </lineage>
</organism>
<protein>
    <submittedName>
        <fullName evidence="2">Uncharacterized protein</fullName>
    </submittedName>
</protein>
<feature type="region of interest" description="Disordered" evidence="1">
    <location>
        <begin position="661"/>
        <end position="688"/>
    </location>
</feature>
<gene>
    <name evidence="2" type="ORF">MCOR_43401</name>
</gene>
<feature type="region of interest" description="Disordered" evidence="1">
    <location>
        <begin position="773"/>
        <end position="822"/>
    </location>
</feature>
<keyword evidence="3" id="KW-1185">Reference proteome</keyword>
<accession>A0A6J8DNM6</accession>
<feature type="compositionally biased region" description="Polar residues" evidence="1">
    <location>
        <begin position="810"/>
        <end position="822"/>
    </location>
</feature>
<dbReference type="AlphaFoldDB" id="A0A6J8DNM6"/>
<reference evidence="2 3" key="1">
    <citation type="submission" date="2020-06" db="EMBL/GenBank/DDBJ databases">
        <authorList>
            <person name="Li R."/>
            <person name="Bekaert M."/>
        </authorList>
    </citation>
    <scope>NUCLEOTIDE SEQUENCE [LARGE SCALE GENOMIC DNA]</scope>
    <source>
        <strain evidence="3">wild</strain>
    </source>
</reference>
<name>A0A6J8DNM6_MYTCO</name>
<dbReference type="EMBL" id="CACVKT020007742">
    <property type="protein sequence ID" value="CAC5410198.1"/>
    <property type="molecule type" value="Genomic_DNA"/>
</dbReference>